<dbReference type="GO" id="GO:0016020">
    <property type="term" value="C:membrane"/>
    <property type="evidence" value="ECO:0007669"/>
    <property type="project" value="UniProtKB-SubCell"/>
</dbReference>
<organism evidence="6 7">
    <name type="scientific">Theileria orientalis</name>
    <dbReference type="NCBI Taxonomy" id="68886"/>
    <lineage>
        <taxon>Eukaryota</taxon>
        <taxon>Sar</taxon>
        <taxon>Alveolata</taxon>
        <taxon>Apicomplexa</taxon>
        <taxon>Aconoidasida</taxon>
        <taxon>Piroplasmida</taxon>
        <taxon>Theileriidae</taxon>
        <taxon>Theileria</taxon>
    </lineage>
</organism>
<dbReference type="Pfam" id="PF03006">
    <property type="entry name" value="HlyIII"/>
    <property type="match status" value="1"/>
</dbReference>
<name>A0A976M6Q2_THEOR</name>
<reference evidence="6" key="1">
    <citation type="submission" date="2022-07" db="EMBL/GenBank/DDBJ databases">
        <title>Evaluation of T. orientalis genome assembly methods using nanopore sequencing and analysis of variation between genomes.</title>
        <authorList>
            <person name="Yam J."/>
            <person name="Micallef M.L."/>
            <person name="Liu M."/>
            <person name="Djordjevic S.P."/>
            <person name="Bogema D.R."/>
            <person name="Jenkins C."/>
        </authorList>
    </citation>
    <scope>NUCLEOTIDE SEQUENCE</scope>
    <source>
        <strain evidence="6">Fish Creek</strain>
    </source>
</reference>
<dbReference type="EMBL" id="CP056067">
    <property type="protein sequence ID" value="UKJ89505.1"/>
    <property type="molecule type" value="Genomic_DNA"/>
</dbReference>
<keyword evidence="2 5" id="KW-0812">Transmembrane</keyword>
<dbReference type="Proteomes" id="UP000244803">
    <property type="component" value="Chromosome 4"/>
</dbReference>
<gene>
    <name evidence="6" type="ORF">MACJ_002756</name>
</gene>
<evidence type="ECO:0000256" key="2">
    <source>
        <dbReference type="ARBA" id="ARBA00022692"/>
    </source>
</evidence>
<feature type="transmembrane region" description="Helical" evidence="5">
    <location>
        <begin position="108"/>
        <end position="130"/>
    </location>
</feature>
<feature type="transmembrane region" description="Helical" evidence="5">
    <location>
        <begin position="165"/>
        <end position="185"/>
    </location>
</feature>
<feature type="transmembrane region" description="Helical" evidence="5">
    <location>
        <begin position="201"/>
        <end position="221"/>
    </location>
</feature>
<evidence type="ECO:0000256" key="4">
    <source>
        <dbReference type="ARBA" id="ARBA00023136"/>
    </source>
</evidence>
<feature type="transmembrane region" description="Helical" evidence="5">
    <location>
        <begin position="50"/>
        <end position="70"/>
    </location>
</feature>
<keyword evidence="4 5" id="KW-0472">Membrane</keyword>
<proteinExistence type="predicted"/>
<sequence>MLSKIAHNIRDHKRDVPLLRGRIHLLSLLFYPFVIRSLKKNVPKELKYSLVIFIVSHLFNLITTTLLHNNQLYEYRSAYKRIDIASVFVVAPGLSFPVAVYFMKNDWFMAAIVYLQWILSFVGVFGSLVFDFCSFQKEYRSMYVAFMNLPDVLIIYKLFAKGEYLSSLLSTFGLIFFFVGGIVYCQEGPPIIDGLIGHHEIFHLLTVIGFGLVVGANRSVVK</sequence>
<evidence type="ECO:0008006" key="8">
    <source>
        <dbReference type="Google" id="ProtNLM"/>
    </source>
</evidence>
<dbReference type="OrthoDB" id="10505425at2759"/>
<evidence type="ECO:0000256" key="3">
    <source>
        <dbReference type="ARBA" id="ARBA00022989"/>
    </source>
</evidence>
<accession>A0A976M6Q2</accession>
<keyword evidence="3 5" id="KW-1133">Transmembrane helix</keyword>
<evidence type="ECO:0000313" key="7">
    <source>
        <dbReference type="Proteomes" id="UP000244803"/>
    </source>
</evidence>
<evidence type="ECO:0000256" key="5">
    <source>
        <dbReference type="SAM" id="Phobius"/>
    </source>
</evidence>
<feature type="transmembrane region" description="Helical" evidence="5">
    <location>
        <begin position="21"/>
        <end position="38"/>
    </location>
</feature>
<evidence type="ECO:0000256" key="1">
    <source>
        <dbReference type="ARBA" id="ARBA00004141"/>
    </source>
</evidence>
<dbReference type="AlphaFoldDB" id="A0A976M6Q2"/>
<protein>
    <recommendedName>
        <fullName evidence="8">Hemolysin III</fullName>
    </recommendedName>
</protein>
<evidence type="ECO:0000313" key="6">
    <source>
        <dbReference type="EMBL" id="UKJ89505.1"/>
    </source>
</evidence>
<feature type="transmembrane region" description="Helical" evidence="5">
    <location>
        <begin position="82"/>
        <end position="102"/>
    </location>
</feature>
<dbReference type="InterPro" id="IPR004254">
    <property type="entry name" value="AdipoR/HlyIII-related"/>
</dbReference>
<comment type="subcellular location">
    <subcellularLocation>
        <location evidence="1">Membrane</location>
        <topology evidence="1">Multi-pass membrane protein</topology>
    </subcellularLocation>
</comment>